<organism evidence="7 8">
    <name type="scientific">Roseibium alexandrii</name>
    <dbReference type="NCBI Taxonomy" id="388408"/>
    <lineage>
        <taxon>Bacteria</taxon>
        <taxon>Pseudomonadati</taxon>
        <taxon>Pseudomonadota</taxon>
        <taxon>Alphaproteobacteria</taxon>
        <taxon>Hyphomicrobiales</taxon>
        <taxon>Stappiaceae</taxon>
        <taxon>Roseibium</taxon>
    </lineage>
</organism>
<evidence type="ECO:0000256" key="4">
    <source>
        <dbReference type="ARBA" id="ARBA00023237"/>
    </source>
</evidence>
<dbReference type="Proteomes" id="UP000053235">
    <property type="component" value="Unassembled WGS sequence"/>
</dbReference>
<evidence type="ECO:0000256" key="2">
    <source>
        <dbReference type="ARBA" id="ARBA00022729"/>
    </source>
</evidence>
<keyword evidence="8" id="KW-1185">Reference proteome</keyword>
<dbReference type="STRING" id="388408.LAX5112_01553"/>
<protein>
    <submittedName>
        <fullName evidence="7">Opacity protein antigens</fullName>
    </submittedName>
</protein>
<keyword evidence="4" id="KW-0998">Cell outer membrane</keyword>
<gene>
    <name evidence="7" type="ORF">LAX5112_01553</name>
</gene>
<dbReference type="InterPro" id="IPR011250">
    <property type="entry name" value="OMP/PagP_B-barrel"/>
</dbReference>
<proteinExistence type="inferred from homology"/>
<accession>A0A0M7A270</accession>
<keyword evidence="2" id="KW-0732">Signal</keyword>
<sequence length="253" mass="26868">MVSSFTNRDSCVFYGCSPRPKPFRRLRNSFPNSRHWLLKPFVLCAALAVLVGGAKAADMPVGGGTDFVPMAPAGSIWAGPYLGFEAGGSQTVTEVKAGGQKKDYSRFDAAFGVFGGYNWEVSRVILGLEGAATYIGDTKKGQHPVLGTIETGSKWSVTAKTRVGLPINNFMPYVSLGVAATDHSLKANGRTESSVGLGAVLGAGVEVAMHDNWRLRADYTLTGIADTKDTFAGTQAKRTAGNHRLMLGISRAF</sequence>
<dbReference type="EMBL" id="CXWD01000005">
    <property type="protein sequence ID" value="CTQ67874.1"/>
    <property type="molecule type" value="Genomic_DNA"/>
</dbReference>
<dbReference type="SUPFAM" id="SSF56925">
    <property type="entry name" value="OMPA-like"/>
    <property type="match status" value="1"/>
</dbReference>
<evidence type="ECO:0000256" key="5">
    <source>
        <dbReference type="ARBA" id="ARBA00038306"/>
    </source>
</evidence>
<evidence type="ECO:0000256" key="3">
    <source>
        <dbReference type="ARBA" id="ARBA00023136"/>
    </source>
</evidence>
<comment type="similarity">
    <text evidence="5">Belongs to the Omp25/RopB family.</text>
</comment>
<comment type="subcellular location">
    <subcellularLocation>
        <location evidence="1">Cell outer membrane</location>
    </subcellularLocation>
</comment>
<dbReference type="InterPro" id="IPR027385">
    <property type="entry name" value="Beta-barrel_OMP"/>
</dbReference>
<evidence type="ECO:0000313" key="7">
    <source>
        <dbReference type="EMBL" id="CTQ67874.1"/>
    </source>
</evidence>
<reference evidence="8" key="1">
    <citation type="submission" date="2015-07" db="EMBL/GenBank/DDBJ databases">
        <authorList>
            <person name="Rodrigo-Torres Lidia"/>
            <person name="Arahal R.David."/>
        </authorList>
    </citation>
    <scope>NUCLEOTIDE SEQUENCE [LARGE SCALE GENOMIC DNA]</scope>
    <source>
        <strain evidence="8">CECT 5112</strain>
    </source>
</reference>
<dbReference type="GO" id="GO:0009279">
    <property type="term" value="C:cell outer membrane"/>
    <property type="evidence" value="ECO:0007669"/>
    <property type="project" value="UniProtKB-SubCell"/>
</dbReference>
<dbReference type="Pfam" id="PF13505">
    <property type="entry name" value="OMP_b-brl"/>
    <property type="match status" value="1"/>
</dbReference>
<feature type="domain" description="Outer membrane protein beta-barrel" evidence="6">
    <location>
        <begin position="70"/>
        <end position="229"/>
    </location>
</feature>
<evidence type="ECO:0000259" key="6">
    <source>
        <dbReference type="Pfam" id="PF13505"/>
    </source>
</evidence>
<dbReference type="PANTHER" id="PTHR34001:SF3">
    <property type="entry name" value="BLL7405 PROTEIN"/>
    <property type="match status" value="1"/>
</dbReference>
<dbReference type="PANTHER" id="PTHR34001">
    <property type="entry name" value="BLL7405 PROTEIN"/>
    <property type="match status" value="1"/>
</dbReference>
<name>A0A0M7A270_9HYPH</name>
<evidence type="ECO:0000313" key="8">
    <source>
        <dbReference type="Proteomes" id="UP000053235"/>
    </source>
</evidence>
<dbReference type="Gene3D" id="2.40.160.20">
    <property type="match status" value="1"/>
</dbReference>
<dbReference type="AlphaFoldDB" id="A0A0M7A270"/>
<keyword evidence="3" id="KW-0472">Membrane</keyword>
<evidence type="ECO:0000256" key="1">
    <source>
        <dbReference type="ARBA" id="ARBA00004442"/>
    </source>
</evidence>
<dbReference type="InterPro" id="IPR051692">
    <property type="entry name" value="OMP-like"/>
</dbReference>